<feature type="domain" description="TonB C-terminal" evidence="5">
    <location>
        <begin position="82"/>
        <end position="176"/>
    </location>
</feature>
<accession>A0ABW8INH0</accession>
<comment type="subcellular location">
    <subcellularLocation>
        <location evidence="1">Membrane</location>
        <topology evidence="1">Single-pass membrane protein</topology>
    </subcellularLocation>
</comment>
<dbReference type="InterPro" id="IPR006260">
    <property type="entry name" value="TonB/TolA_C"/>
</dbReference>
<keyword evidence="7" id="KW-1185">Reference proteome</keyword>
<keyword evidence="3" id="KW-1133">Transmembrane helix</keyword>
<comment type="caution">
    <text evidence="6">The sequence shown here is derived from an EMBL/GenBank/DDBJ whole genome shotgun (WGS) entry which is preliminary data.</text>
</comment>
<sequence length="178" mass="18926">MPRLRTTATLSLLALVIGVGGTQWLSEQTYAHVDWPVAAHRTAVAHVMHRAYERPQRVTMMARPHYAPAQAEVAAAPTVPANEETTLTPVSTPVASLPTSQMEDHAVGNLVLHLTVDGQGQVTRASVAQSSGDSVLDANAMAIAQRWRFAVPADHPQGISGDLPLRFAGESAQVAQTP</sequence>
<keyword evidence="4" id="KW-0472">Membrane</keyword>
<evidence type="ECO:0000256" key="1">
    <source>
        <dbReference type="ARBA" id="ARBA00004167"/>
    </source>
</evidence>
<reference evidence="6 7" key="1">
    <citation type="submission" date="2020-10" db="EMBL/GenBank/DDBJ databases">
        <title>Phylogeny of dyella-like bacteria.</title>
        <authorList>
            <person name="Fu J."/>
        </authorList>
    </citation>
    <scope>NUCLEOTIDE SEQUENCE [LARGE SCALE GENOMIC DNA]</scope>
    <source>
        <strain evidence="6 7">DHG40</strain>
    </source>
</reference>
<evidence type="ECO:0000313" key="6">
    <source>
        <dbReference type="EMBL" id="MFK2856155.1"/>
    </source>
</evidence>
<dbReference type="Pfam" id="PF03544">
    <property type="entry name" value="TonB_C"/>
    <property type="match status" value="1"/>
</dbReference>
<evidence type="ECO:0000256" key="4">
    <source>
        <dbReference type="ARBA" id="ARBA00023136"/>
    </source>
</evidence>
<proteinExistence type="predicted"/>
<dbReference type="Gene3D" id="3.30.1150.10">
    <property type="match status" value="1"/>
</dbReference>
<dbReference type="EMBL" id="JADIKI010000023">
    <property type="protein sequence ID" value="MFK2856155.1"/>
    <property type="molecule type" value="Genomic_DNA"/>
</dbReference>
<dbReference type="NCBIfam" id="TIGR01352">
    <property type="entry name" value="tonB_Cterm"/>
    <property type="match status" value="1"/>
</dbReference>
<dbReference type="RefSeq" id="WP_380014350.1">
    <property type="nucleotide sequence ID" value="NZ_JADIKI010000023.1"/>
</dbReference>
<dbReference type="InterPro" id="IPR037682">
    <property type="entry name" value="TonB_C"/>
</dbReference>
<organism evidence="6 7">
    <name type="scientific">Dyella humi</name>
    <dbReference type="NCBI Taxonomy" id="1770547"/>
    <lineage>
        <taxon>Bacteria</taxon>
        <taxon>Pseudomonadati</taxon>
        <taxon>Pseudomonadota</taxon>
        <taxon>Gammaproteobacteria</taxon>
        <taxon>Lysobacterales</taxon>
        <taxon>Rhodanobacteraceae</taxon>
        <taxon>Dyella</taxon>
    </lineage>
</organism>
<evidence type="ECO:0000256" key="3">
    <source>
        <dbReference type="ARBA" id="ARBA00022989"/>
    </source>
</evidence>
<evidence type="ECO:0000313" key="7">
    <source>
        <dbReference type="Proteomes" id="UP001620409"/>
    </source>
</evidence>
<name>A0ABW8INH0_9GAMM</name>
<dbReference type="SUPFAM" id="SSF74653">
    <property type="entry name" value="TolA/TonB C-terminal domain"/>
    <property type="match status" value="1"/>
</dbReference>
<dbReference type="Proteomes" id="UP001620409">
    <property type="component" value="Unassembled WGS sequence"/>
</dbReference>
<dbReference type="PROSITE" id="PS52015">
    <property type="entry name" value="TONB_CTD"/>
    <property type="match status" value="1"/>
</dbReference>
<evidence type="ECO:0000259" key="5">
    <source>
        <dbReference type="PROSITE" id="PS52015"/>
    </source>
</evidence>
<protein>
    <submittedName>
        <fullName evidence="6">Energy transducer TonB</fullName>
    </submittedName>
</protein>
<keyword evidence="2" id="KW-0812">Transmembrane</keyword>
<gene>
    <name evidence="6" type="ORF">ISP18_16240</name>
</gene>
<evidence type="ECO:0000256" key="2">
    <source>
        <dbReference type="ARBA" id="ARBA00022692"/>
    </source>
</evidence>